<proteinExistence type="predicted"/>
<comment type="caution">
    <text evidence="1">The sequence shown here is derived from an EMBL/GenBank/DDBJ whole genome shotgun (WGS) entry which is preliminary data.</text>
</comment>
<evidence type="ECO:0000313" key="1">
    <source>
        <dbReference type="EMBL" id="PCE25143.1"/>
    </source>
</evidence>
<dbReference type="Proteomes" id="UP000218022">
    <property type="component" value="Unassembled WGS sequence"/>
</dbReference>
<organism evidence="1 2">
    <name type="scientific">Paraburkholderia acidicola</name>
    <dbReference type="NCBI Taxonomy" id="1912599"/>
    <lineage>
        <taxon>Bacteria</taxon>
        <taxon>Pseudomonadati</taxon>
        <taxon>Pseudomonadota</taxon>
        <taxon>Betaproteobacteria</taxon>
        <taxon>Burkholderiales</taxon>
        <taxon>Burkholderiaceae</taxon>
        <taxon>Paraburkholderia</taxon>
    </lineage>
</organism>
<protein>
    <recommendedName>
        <fullName evidence="3">DUF2486 family protein</fullName>
    </recommendedName>
</protein>
<evidence type="ECO:0000313" key="2">
    <source>
        <dbReference type="Proteomes" id="UP000218022"/>
    </source>
</evidence>
<dbReference type="AlphaFoldDB" id="A0A2A4EU45"/>
<dbReference type="InterPro" id="IPR018924">
    <property type="entry name" value="DUF2486"/>
</dbReference>
<accession>A0A2A4EU45</accession>
<name>A0A2A4EU45_9BURK</name>
<sequence length="172" mass="18421">MSDLDDHSIPLLTDILVPGNPTHARAPQWAPAGHAPFEASSAFATDSAIGPLSASAAPAAVPDAPVASFVAPPSVAPALVAADLRNSYDSHDAYAYDPEALAERLRGRFASYLTGEGRSVIETRCRDALQEHSTWLVNQITREVALALETELTGWVRDAVRDEMARRGADRY</sequence>
<dbReference type="EMBL" id="MTZV01000004">
    <property type="protein sequence ID" value="PCE25143.1"/>
    <property type="molecule type" value="Genomic_DNA"/>
</dbReference>
<dbReference type="RefSeq" id="WP_096720216.1">
    <property type="nucleotide sequence ID" value="NZ_MTZV01000004.1"/>
</dbReference>
<dbReference type="Pfam" id="PF10667">
    <property type="entry name" value="DUF2486"/>
    <property type="match status" value="1"/>
</dbReference>
<reference evidence="1 2" key="1">
    <citation type="submission" date="2017-01" db="EMBL/GenBank/DDBJ databases">
        <title>Whole-Genome Shotgun Sequencing of Two beta-Proteobacterial Species in Search of the Bulgecin Biosynthetic Cluster.</title>
        <authorList>
            <person name="Horsman M.E."/>
            <person name="Marous D.R."/>
            <person name="Li R."/>
            <person name="Oliver R.A."/>
            <person name="Byun B."/>
            <person name="Emrich S.J."/>
            <person name="Boggess B."/>
            <person name="Townsend C.A."/>
            <person name="Mobashery S."/>
        </authorList>
    </citation>
    <scope>NUCLEOTIDE SEQUENCE [LARGE SCALE GENOMIC DNA]</scope>
    <source>
        <strain evidence="1 2">ATCC 31363</strain>
    </source>
</reference>
<evidence type="ECO:0008006" key="3">
    <source>
        <dbReference type="Google" id="ProtNLM"/>
    </source>
</evidence>
<gene>
    <name evidence="1" type="ORF">BWP39_11500</name>
</gene>